<feature type="transmembrane region" description="Helical" evidence="8">
    <location>
        <begin position="52"/>
        <end position="71"/>
    </location>
</feature>
<comment type="caution">
    <text evidence="10">The sequence shown here is derived from an EMBL/GenBank/DDBJ whole genome shotgun (WGS) entry which is preliminary data.</text>
</comment>
<dbReference type="EMBL" id="AODQ01000001">
    <property type="protein sequence ID" value="EMR04756.1"/>
    <property type="molecule type" value="Genomic_DNA"/>
</dbReference>
<feature type="transmembrane region" description="Helical" evidence="8">
    <location>
        <begin position="20"/>
        <end position="40"/>
    </location>
</feature>
<feature type="compositionally biased region" description="Polar residues" evidence="7">
    <location>
        <begin position="368"/>
        <end position="377"/>
    </location>
</feature>
<evidence type="ECO:0000256" key="7">
    <source>
        <dbReference type="SAM" id="MobiDB-lite"/>
    </source>
</evidence>
<feature type="transmembrane region" description="Helical" evidence="8">
    <location>
        <begin position="122"/>
        <end position="143"/>
    </location>
</feature>
<accession>M7NC81</accession>
<evidence type="ECO:0000313" key="10">
    <source>
        <dbReference type="EMBL" id="EMR04756.1"/>
    </source>
</evidence>
<keyword evidence="3" id="KW-1003">Cell membrane</keyword>
<dbReference type="eggNOG" id="COG3274">
    <property type="taxonomic scope" value="Bacteria"/>
</dbReference>
<protein>
    <recommendedName>
        <fullName evidence="9">Acyltransferase 3 domain-containing protein</fullName>
    </recommendedName>
</protein>
<dbReference type="PANTHER" id="PTHR40074:SF2">
    <property type="entry name" value="O-ACETYLTRANSFERASE WECH"/>
    <property type="match status" value="1"/>
</dbReference>
<reference evidence="10 11" key="1">
    <citation type="journal article" date="2013" name="Genome Announc.">
        <title>Draft Genome Sequence of Cesiribacter andamanensis Strain AMV16T, Isolated from a Soil Sample from a Mud Volcano in the Andaman Islands, India.</title>
        <authorList>
            <person name="Shivaji S."/>
            <person name="Ara S."/>
            <person name="Begum Z."/>
            <person name="Srinivas T.N."/>
            <person name="Singh A."/>
            <person name="Kumar Pinnaka A."/>
        </authorList>
    </citation>
    <scope>NUCLEOTIDE SEQUENCE [LARGE SCALE GENOMIC DNA]</scope>
    <source>
        <strain evidence="10 11">AMV16</strain>
    </source>
</reference>
<feature type="transmembrane region" description="Helical" evidence="8">
    <location>
        <begin position="179"/>
        <end position="199"/>
    </location>
</feature>
<dbReference type="Pfam" id="PF01757">
    <property type="entry name" value="Acyl_transf_3"/>
    <property type="match status" value="1"/>
</dbReference>
<evidence type="ECO:0000256" key="8">
    <source>
        <dbReference type="SAM" id="Phobius"/>
    </source>
</evidence>
<evidence type="ECO:0000313" key="11">
    <source>
        <dbReference type="Proteomes" id="UP000011910"/>
    </source>
</evidence>
<dbReference type="Proteomes" id="UP000011910">
    <property type="component" value="Unassembled WGS sequence"/>
</dbReference>
<proteinExistence type="inferred from homology"/>
<name>M7NC81_9BACT</name>
<keyword evidence="6 8" id="KW-0472">Membrane</keyword>
<dbReference type="GO" id="GO:0016413">
    <property type="term" value="F:O-acetyltransferase activity"/>
    <property type="evidence" value="ECO:0007669"/>
    <property type="project" value="TreeGrafter"/>
</dbReference>
<evidence type="ECO:0000256" key="4">
    <source>
        <dbReference type="ARBA" id="ARBA00022692"/>
    </source>
</evidence>
<feature type="transmembrane region" description="Helical" evidence="8">
    <location>
        <begin position="83"/>
        <end position="102"/>
    </location>
</feature>
<feature type="transmembrane region" description="Helical" evidence="8">
    <location>
        <begin position="155"/>
        <end position="173"/>
    </location>
</feature>
<keyword evidence="5 8" id="KW-1133">Transmembrane helix</keyword>
<evidence type="ECO:0000256" key="3">
    <source>
        <dbReference type="ARBA" id="ARBA00022475"/>
    </source>
</evidence>
<keyword evidence="4 8" id="KW-0812">Transmembrane</keyword>
<evidence type="ECO:0000256" key="6">
    <source>
        <dbReference type="ARBA" id="ARBA00023136"/>
    </source>
</evidence>
<dbReference type="GO" id="GO:0005886">
    <property type="term" value="C:plasma membrane"/>
    <property type="evidence" value="ECO:0007669"/>
    <property type="project" value="UniProtKB-SubCell"/>
</dbReference>
<organism evidence="10 11">
    <name type="scientific">Cesiribacter andamanensis AMV16</name>
    <dbReference type="NCBI Taxonomy" id="1279009"/>
    <lineage>
        <taxon>Bacteria</taxon>
        <taxon>Pseudomonadati</taxon>
        <taxon>Bacteroidota</taxon>
        <taxon>Cytophagia</taxon>
        <taxon>Cytophagales</taxon>
        <taxon>Cesiribacteraceae</taxon>
        <taxon>Cesiribacter</taxon>
    </lineage>
</organism>
<feature type="transmembrane region" description="Helical" evidence="8">
    <location>
        <begin position="211"/>
        <end position="231"/>
    </location>
</feature>
<evidence type="ECO:0000256" key="5">
    <source>
        <dbReference type="ARBA" id="ARBA00022989"/>
    </source>
</evidence>
<feature type="transmembrane region" description="Helical" evidence="8">
    <location>
        <begin position="305"/>
        <end position="328"/>
    </location>
</feature>
<sequence length="386" mass="43518">MKFLTTTPVSRESNIELLRIVLMLMIIGFHLLVHGAGVGSGETFTLTTSTDLIYILLKSFLVLAVNCFVFISGYYRIRLKIRTALSLILQTTFYSLLFLVALESTPLHQLGVVKLLESLMPIFAGTWWFITAYFALYLLSPLLNRAVDSFSKKQFLFVVLSLTFLNCVGGLLFEDSAMGFNRGFSLVSFIHIYLLGQYIRRHYSTAKLAKWSPAVYMGCSLLLFLLAYASIEHLTGKGISLVFAYNNPIVLLSAIAFFFMFKRFSLHSGLINSISPYVLGVYLFHDHPLMRQHLIEQVFTTSLQGSAMLHFGYLLLITFGIFMAGYLVDRLREYLLAPLVHLLMQKSDLIRLQHIFPPRPSSHPPAGATTSGSTTQPQEPPRTEAR</sequence>
<comment type="subcellular location">
    <subcellularLocation>
        <location evidence="1">Cell membrane</location>
        <topology evidence="1">Multi-pass membrane protein</topology>
    </subcellularLocation>
</comment>
<feature type="region of interest" description="Disordered" evidence="7">
    <location>
        <begin position="359"/>
        <end position="386"/>
    </location>
</feature>
<dbReference type="AlphaFoldDB" id="M7NC81"/>
<keyword evidence="11" id="KW-1185">Reference proteome</keyword>
<dbReference type="GO" id="GO:0009246">
    <property type="term" value="P:enterobacterial common antigen biosynthetic process"/>
    <property type="evidence" value="ECO:0007669"/>
    <property type="project" value="TreeGrafter"/>
</dbReference>
<evidence type="ECO:0000259" key="9">
    <source>
        <dbReference type="Pfam" id="PF01757"/>
    </source>
</evidence>
<gene>
    <name evidence="10" type="ORF">ADICEAN_00027</name>
</gene>
<evidence type="ECO:0000256" key="1">
    <source>
        <dbReference type="ARBA" id="ARBA00004651"/>
    </source>
</evidence>
<feature type="domain" description="Acyltransferase 3" evidence="9">
    <location>
        <begin position="14"/>
        <end position="322"/>
    </location>
</feature>
<dbReference type="PANTHER" id="PTHR40074">
    <property type="entry name" value="O-ACETYLTRANSFERASE WECH"/>
    <property type="match status" value="1"/>
</dbReference>
<dbReference type="STRING" id="1279009.ADICEAN_00027"/>
<feature type="transmembrane region" description="Helical" evidence="8">
    <location>
        <begin position="268"/>
        <end position="285"/>
    </location>
</feature>
<dbReference type="RefSeq" id="WP_009193441.1">
    <property type="nucleotide sequence ID" value="NZ_AODQ01000001.1"/>
</dbReference>
<dbReference type="InterPro" id="IPR002656">
    <property type="entry name" value="Acyl_transf_3_dom"/>
</dbReference>
<feature type="transmembrane region" description="Helical" evidence="8">
    <location>
        <begin position="243"/>
        <end position="261"/>
    </location>
</feature>
<evidence type="ECO:0000256" key="2">
    <source>
        <dbReference type="ARBA" id="ARBA00007400"/>
    </source>
</evidence>
<comment type="similarity">
    <text evidence="2">Belongs to the acyltransferase 3 family.</text>
</comment>